<comment type="subcellular location">
    <subcellularLocation>
        <location evidence="1">Membrane</location>
        <topology evidence="1">Multi-pass membrane protein</topology>
    </subcellularLocation>
</comment>
<evidence type="ECO:0000313" key="8">
    <source>
        <dbReference type="EMBL" id="GBQ07191.1"/>
    </source>
</evidence>
<evidence type="ECO:0000256" key="4">
    <source>
        <dbReference type="ARBA" id="ARBA00022989"/>
    </source>
</evidence>
<gene>
    <name evidence="8" type="ORF">AA15669_1270</name>
</gene>
<dbReference type="InterPro" id="IPR037185">
    <property type="entry name" value="EmrE-like"/>
</dbReference>
<reference evidence="8" key="1">
    <citation type="submission" date="2013-04" db="EMBL/GenBank/DDBJ databases">
        <title>The genome sequencing project of 58 acetic acid bacteria.</title>
        <authorList>
            <person name="Okamoto-Kainuma A."/>
            <person name="Ishikawa M."/>
            <person name="Umino S."/>
            <person name="Koizumi Y."/>
            <person name="Shiwa Y."/>
            <person name="Yoshikawa H."/>
            <person name="Matsutani M."/>
            <person name="Matsushita K."/>
        </authorList>
    </citation>
    <scope>NUCLEOTIDE SEQUENCE</scope>
    <source>
        <strain evidence="8">DSM 15669</strain>
    </source>
</reference>
<dbReference type="Proteomes" id="UP001062901">
    <property type="component" value="Unassembled WGS sequence"/>
</dbReference>
<evidence type="ECO:0000259" key="7">
    <source>
        <dbReference type="Pfam" id="PF00892"/>
    </source>
</evidence>
<feature type="transmembrane region" description="Helical" evidence="6">
    <location>
        <begin position="127"/>
        <end position="148"/>
    </location>
</feature>
<keyword evidence="3 6" id="KW-0812">Transmembrane</keyword>
<feature type="transmembrane region" description="Helical" evidence="6">
    <location>
        <begin position="70"/>
        <end position="89"/>
    </location>
</feature>
<dbReference type="Pfam" id="PF00892">
    <property type="entry name" value="EamA"/>
    <property type="match status" value="1"/>
</dbReference>
<feature type="transmembrane region" description="Helical" evidence="6">
    <location>
        <begin position="38"/>
        <end position="58"/>
    </location>
</feature>
<evidence type="ECO:0000256" key="6">
    <source>
        <dbReference type="SAM" id="Phobius"/>
    </source>
</evidence>
<keyword evidence="5 6" id="KW-0472">Membrane</keyword>
<evidence type="ECO:0000256" key="2">
    <source>
        <dbReference type="ARBA" id="ARBA00007362"/>
    </source>
</evidence>
<feature type="domain" description="EamA" evidence="7">
    <location>
        <begin position="161"/>
        <end position="295"/>
    </location>
</feature>
<evidence type="ECO:0000313" key="9">
    <source>
        <dbReference type="Proteomes" id="UP001062901"/>
    </source>
</evidence>
<dbReference type="InterPro" id="IPR050638">
    <property type="entry name" value="AA-Vitamin_Transporters"/>
</dbReference>
<evidence type="ECO:0000256" key="3">
    <source>
        <dbReference type="ARBA" id="ARBA00022692"/>
    </source>
</evidence>
<organism evidence="8 9">
    <name type="scientific">Saccharibacter floricola DSM 15669</name>
    <dbReference type="NCBI Taxonomy" id="1123227"/>
    <lineage>
        <taxon>Bacteria</taxon>
        <taxon>Pseudomonadati</taxon>
        <taxon>Pseudomonadota</taxon>
        <taxon>Alphaproteobacteria</taxon>
        <taxon>Acetobacterales</taxon>
        <taxon>Acetobacteraceae</taxon>
        <taxon>Saccharibacter</taxon>
    </lineage>
</organism>
<feature type="transmembrane region" description="Helical" evidence="6">
    <location>
        <begin position="252"/>
        <end position="272"/>
    </location>
</feature>
<dbReference type="SUPFAM" id="SSF103481">
    <property type="entry name" value="Multidrug resistance efflux transporter EmrE"/>
    <property type="match status" value="2"/>
</dbReference>
<keyword evidence="4 6" id="KW-1133">Transmembrane helix</keyword>
<comment type="caution">
    <text evidence="8">The sequence shown here is derived from an EMBL/GenBank/DDBJ whole genome shotgun (WGS) entry which is preliminary data.</text>
</comment>
<feature type="transmembrane region" description="Helical" evidence="6">
    <location>
        <begin position="278"/>
        <end position="297"/>
    </location>
</feature>
<dbReference type="PANTHER" id="PTHR32322:SF2">
    <property type="entry name" value="EAMA DOMAIN-CONTAINING PROTEIN"/>
    <property type="match status" value="1"/>
</dbReference>
<accession>A0ABQ0NZ80</accession>
<dbReference type="RefSeq" id="WP_018980547.1">
    <property type="nucleotide sequence ID" value="NZ_BAQD01000021.1"/>
</dbReference>
<feature type="transmembrane region" description="Helical" evidence="6">
    <location>
        <begin position="222"/>
        <end position="245"/>
    </location>
</feature>
<evidence type="ECO:0000256" key="1">
    <source>
        <dbReference type="ARBA" id="ARBA00004141"/>
    </source>
</evidence>
<protein>
    <submittedName>
        <fullName evidence="8">Drug/metabolite transporter superfamily permease</fullName>
    </submittedName>
</protein>
<feature type="transmembrane region" description="Helical" evidence="6">
    <location>
        <begin position="12"/>
        <end position="32"/>
    </location>
</feature>
<dbReference type="Gene3D" id="1.10.3730.20">
    <property type="match status" value="1"/>
</dbReference>
<feature type="transmembrane region" description="Helical" evidence="6">
    <location>
        <begin position="160"/>
        <end position="180"/>
    </location>
</feature>
<dbReference type="InterPro" id="IPR000620">
    <property type="entry name" value="EamA_dom"/>
</dbReference>
<evidence type="ECO:0000256" key="5">
    <source>
        <dbReference type="ARBA" id="ARBA00023136"/>
    </source>
</evidence>
<comment type="similarity">
    <text evidence="2">Belongs to the EamA transporter family.</text>
</comment>
<feature type="transmembrane region" description="Helical" evidence="6">
    <location>
        <begin position="192"/>
        <end position="210"/>
    </location>
</feature>
<feature type="transmembrane region" description="Helical" evidence="6">
    <location>
        <begin position="95"/>
        <end position="115"/>
    </location>
</feature>
<dbReference type="EMBL" id="BAQD01000021">
    <property type="protein sequence ID" value="GBQ07191.1"/>
    <property type="molecule type" value="Genomic_DNA"/>
</dbReference>
<dbReference type="PANTHER" id="PTHR32322">
    <property type="entry name" value="INNER MEMBRANE TRANSPORTER"/>
    <property type="match status" value="1"/>
</dbReference>
<name>A0ABQ0NZ80_9PROT</name>
<keyword evidence="9" id="KW-1185">Reference proteome</keyword>
<sequence length="303" mass="31748">MASSPRQYQLGLLSITITAILWGSIGIAASMAPPVRPLTMGAAAMGCGGLLQALSALPSLYHARALLKKYGLYVLLGGLAVAIDPLAFYTSMHMSGVAVSTVVSLGSAPLFSAIIDTVMDRVTLGPRWYLSAALGITGIALLCFAERTASLSHHAAPAPIMGIILALIMGFTYAFYSWAAHRLIQRHVPSRAAMGSIFGVGGLLLMPVLFSTGGAFLLSWHYIAAAAYLAVIPMLIGFMCFGYGLRHVPASTATTITLLEPTVAALLAVFILGERLPWVGWSGIGLIMLSLICVTSPKKGNNA</sequence>
<proteinExistence type="inferred from homology"/>